<gene>
    <name evidence="2" type="ORF">EVAR_60224_1</name>
</gene>
<protein>
    <submittedName>
        <fullName evidence="2">Uncharacterized protein</fullName>
    </submittedName>
</protein>
<evidence type="ECO:0000256" key="1">
    <source>
        <dbReference type="SAM" id="MobiDB-lite"/>
    </source>
</evidence>
<dbReference type="Proteomes" id="UP000299102">
    <property type="component" value="Unassembled WGS sequence"/>
</dbReference>
<evidence type="ECO:0000313" key="2">
    <source>
        <dbReference type="EMBL" id="GBP84280.1"/>
    </source>
</evidence>
<organism evidence="2 3">
    <name type="scientific">Eumeta variegata</name>
    <name type="common">Bagworm moth</name>
    <name type="synonym">Eumeta japonica</name>
    <dbReference type="NCBI Taxonomy" id="151549"/>
    <lineage>
        <taxon>Eukaryota</taxon>
        <taxon>Metazoa</taxon>
        <taxon>Ecdysozoa</taxon>
        <taxon>Arthropoda</taxon>
        <taxon>Hexapoda</taxon>
        <taxon>Insecta</taxon>
        <taxon>Pterygota</taxon>
        <taxon>Neoptera</taxon>
        <taxon>Endopterygota</taxon>
        <taxon>Lepidoptera</taxon>
        <taxon>Glossata</taxon>
        <taxon>Ditrysia</taxon>
        <taxon>Tineoidea</taxon>
        <taxon>Psychidae</taxon>
        <taxon>Oiketicinae</taxon>
        <taxon>Eumeta</taxon>
    </lineage>
</organism>
<feature type="compositionally biased region" description="Basic and acidic residues" evidence="1">
    <location>
        <begin position="167"/>
        <end position="184"/>
    </location>
</feature>
<sequence>MNSYQMSLAAAARARRRVAIAEPVFWSGTADQFCKLKTIRSISVKIYLLINSYIKIGLIWRAKVMRWTSAAEAPAQKGRIKRMADGAAALRALLMHVLRSENRRNAMALLLVSIQRHALQRPQPQYGGRPREITPGARDIPGVHSDVSALLELIHCRSSRAQLDGPRGSDRRESASTLDHRQLKSDTSSGAAPAPPGAGRVQLVGCGGRGFSLREETDNLLSEQIPTPGNALCAGCSVRTRTRSYLARLGYALHIIHILLYETVLRNVYTRRLPFRRTETLPCLRRARATKNKVNFFECEENSERSGVNCPPPLPEGGGERGRAGEGGATRDTHVRALIPKSVRIWASSTPGTSRKWALEGGSGRPTNIGLSEELVCHWKGLTLAAAAVRGRRRGRRGRARPRCLNYVQKMNLYG</sequence>
<comment type="caution">
    <text evidence="2">The sequence shown here is derived from an EMBL/GenBank/DDBJ whole genome shotgun (WGS) entry which is preliminary data.</text>
</comment>
<accession>A0A4C1Z994</accession>
<feature type="compositionally biased region" description="Basic and acidic residues" evidence="1">
    <location>
        <begin position="318"/>
        <end position="329"/>
    </location>
</feature>
<feature type="region of interest" description="Disordered" evidence="1">
    <location>
        <begin position="307"/>
        <end position="329"/>
    </location>
</feature>
<name>A0A4C1Z994_EUMVA</name>
<evidence type="ECO:0000313" key="3">
    <source>
        <dbReference type="Proteomes" id="UP000299102"/>
    </source>
</evidence>
<reference evidence="2 3" key="1">
    <citation type="journal article" date="2019" name="Commun. Biol.">
        <title>The bagworm genome reveals a unique fibroin gene that provides high tensile strength.</title>
        <authorList>
            <person name="Kono N."/>
            <person name="Nakamura H."/>
            <person name="Ohtoshi R."/>
            <person name="Tomita M."/>
            <person name="Numata K."/>
            <person name="Arakawa K."/>
        </authorList>
    </citation>
    <scope>NUCLEOTIDE SEQUENCE [LARGE SCALE GENOMIC DNA]</scope>
</reference>
<proteinExistence type="predicted"/>
<feature type="region of interest" description="Disordered" evidence="1">
    <location>
        <begin position="161"/>
        <end position="199"/>
    </location>
</feature>
<keyword evidence="3" id="KW-1185">Reference proteome</keyword>
<dbReference type="EMBL" id="BGZK01001668">
    <property type="protein sequence ID" value="GBP84280.1"/>
    <property type="molecule type" value="Genomic_DNA"/>
</dbReference>
<dbReference type="AlphaFoldDB" id="A0A4C1Z994"/>